<dbReference type="Pfam" id="PF03259">
    <property type="entry name" value="Robl_LC7"/>
    <property type="match status" value="1"/>
</dbReference>
<feature type="domain" description="Roadblock/LAMTOR2" evidence="1">
    <location>
        <begin position="37"/>
        <end position="127"/>
    </location>
</feature>
<protein>
    <recommendedName>
        <fullName evidence="1">Roadblock/LAMTOR2 domain-containing protein</fullName>
    </recommendedName>
</protein>
<keyword evidence="3" id="KW-1185">Reference proteome</keyword>
<evidence type="ECO:0000313" key="3">
    <source>
        <dbReference type="Proteomes" id="UP000198688"/>
    </source>
</evidence>
<gene>
    <name evidence="2" type="ORF">SAMN04489716_0670</name>
</gene>
<dbReference type="OrthoDB" id="3727201at2"/>
<name>A0A1H1RS04_9ACTN</name>
<dbReference type="Gene3D" id="3.30.450.30">
    <property type="entry name" value="Dynein light chain 2a, cytoplasmic"/>
    <property type="match status" value="1"/>
</dbReference>
<accession>A0A1H1RS04</accession>
<reference evidence="2 3" key="1">
    <citation type="submission" date="2016-10" db="EMBL/GenBank/DDBJ databases">
        <authorList>
            <person name="de Groot N.N."/>
        </authorList>
    </citation>
    <scope>NUCLEOTIDE SEQUENCE [LARGE SCALE GENOMIC DNA]</scope>
    <source>
        <strain evidence="2 3">DSM 43941</strain>
    </source>
</reference>
<organism evidence="2 3">
    <name type="scientific">Actinoplanes derwentensis</name>
    <dbReference type="NCBI Taxonomy" id="113562"/>
    <lineage>
        <taxon>Bacteria</taxon>
        <taxon>Bacillati</taxon>
        <taxon>Actinomycetota</taxon>
        <taxon>Actinomycetes</taxon>
        <taxon>Micromonosporales</taxon>
        <taxon>Micromonosporaceae</taxon>
        <taxon>Actinoplanes</taxon>
    </lineage>
</organism>
<dbReference type="InterPro" id="IPR004942">
    <property type="entry name" value="Roadblock/LAMTOR2_dom"/>
</dbReference>
<sequence length="162" mass="17045">MTTPDGAQPAWLTPRHAAPVSARVAQSDPVLDPQRPLRMELAALRHQVAGVTSCIIAGVDGLLVLFDSRSDHEPHDVAAMAAAAHGISRTCGSALNQGGFQEVTIRNQNGCLAVYGVGDLSLLAVVGDGTVNVARLHLEARPVLGRLAALLEGDSRNRNFTR</sequence>
<evidence type="ECO:0000259" key="1">
    <source>
        <dbReference type="SMART" id="SM00960"/>
    </source>
</evidence>
<dbReference type="EMBL" id="LT629758">
    <property type="protein sequence ID" value="SDS38463.1"/>
    <property type="molecule type" value="Genomic_DNA"/>
</dbReference>
<proteinExistence type="predicted"/>
<evidence type="ECO:0000313" key="2">
    <source>
        <dbReference type="EMBL" id="SDS38463.1"/>
    </source>
</evidence>
<dbReference type="STRING" id="113562.SAMN04489716_0670"/>
<dbReference type="SMART" id="SM00960">
    <property type="entry name" value="Robl_LC7"/>
    <property type="match status" value="1"/>
</dbReference>
<dbReference type="AlphaFoldDB" id="A0A1H1RS04"/>
<dbReference type="SUPFAM" id="SSF103196">
    <property type="entry name" value="Roadblock/LC7 domain"/>
    <property type="match status" value="1"/>
</dbReference>
<dbReference type="Proteomes" id="UP000198688">
    <property type="component" value="Chromosome I"/>
</dbReference>